<evidence type="ECO:0000259" key="3">
    <source>
        <dbReference type="PROSITE" id="PS51371"/>
    </source>
</evidence>
<evidence type="ECO:0000256" key="2">
    <source>
        <dbReference type="PROSITE-ProRule" id="PRU00703"/>
    </source>
</evidence>
<evidence type="ECO:0000256" key="1">
    <source>
        <dbReference type="ARBA" id="ARBA00023122"/>
    </source>
</evidence>
<name>A0A1G2LMW9_9BACT</name>
<dbReference type="PANTHER" id="PTHR43080">
    <property type="entry name" value="CBS DOMAIN-CONTAINING PROTEIN CBSX3, MITOCHONDRIAL"/>
    <property type="match status" value="1"/>
</dbReference>
<evidence type="ECO:0000313" key="4">
    <source>
        <dbReference type="EMBL" id="OHA12967.1"/>
    </source>
</evidence>
<dbReference type="PROSITE" id="PS51371">
    <property type="entry name" value="CBS"/>
    <property type="match status" value="2"/>
</dbReference>
<protein>
    <recommendedName>
        <fullName evidence="3">CBS domain-containing protein</fullName>
    </recommendedName>
</protein>
<gene>
    <name evidence="4" type="ORF">A3G49_00525</name>
</gene>
<reference evidence="4 5" key="1">
    <citation type="journal article" date="2016" name="Nat. Commun.">
        <title>Thousands of microbial genomes shed light on interconnected biogeochemical processes in an aquifer system.</title>
        <authorList>
            <person name="Anantharaman K."/>
            <person name="Brown C.T."/>
            <person name="Hug L.A."/>
            <person name="Sharon I."/>
            <person name="Castelle C.J."/>
            <person name="Probst A.J."/>
            <person name="Thomas B.C."/>
            <person name="Singh A."/>
            <person name="Wilkins M.J."/>
            <person name="Karaoz U."/>
            <person name="Brodie E.L."/>
            <person name="Williams K.H."/>
            <person name="Hubbard S.S."/>
            <person name="Banfield J.F."/>
        </authorList>
    </citation>
    <scope>NUCLEOTIDE SEQUENCE [LARGE SCALE GENOMIC DNA]</scope>
</reference>
<keyword evidence="1 2" id="KW-0129">CBS domain</keyword>
<comment type="caution">
    <text evidence="4">The sequence shown here is derived from an EMBL/GenBank/DDBJ whole genome shotgun (WGS) entry which is preliminary data.</text>
</comment>
<dbReference type="EMBL" id="MHQY01000036">
    <property type="protein sequence ID" value="OHA12967.1"/>
    <property type="molecule type" value="Genomic_DNA"/>
</dbReference>
<dbReference type="AlphaFoldDB" id="A0A1G2LMW9"/>
<dbReference type="Proteomes" id="UP000177171">
    <property type="component" value="Unassembled WGS sequence"/>
</dbReference>
<dbReference type="InterPro" id="IPR000644">
    <property type="entry name" value="CBS_dom"/>
</dbReference>
<dbReference type="InterPro" id="IPR046342">
    <property type="entry name" value="CBS_dom_sf"/>
</dbReference>
<proteinExistence type="predicted"/>
<sequence>MKNIFVKDFMNTGVLTVKPDTPTIDVAKILFVNDYNGIPVVNGQNELQGLITDYDFIEKGSAVHFSPLGNLLEELTIFRKNKEEIDKKIKALIASKAGNIMNKEPITLSPNNTLKEAADLFVGHHRVNPVPVVDGFNKVVGIVSRYDLIKLYVDPVFWMKLLAARNRDN</sequence>
<dbReference type="PANTHER" id="PTHR43080:SF26">
    <property type="entry name" value="REGULATORY PROTEIN"/>
    <property type="match status" value="1"/>
</dbReference>
<accession>A0A1G2LMW9</accession>
<dbReference type="Pfam" id="PF00571">
    <property type="entry name" value="CBS"/>
    <property type="match status" value="2"/>
</dbReference>
<feature type="domain" description="CBS" evidence="3">
    <location>
        <begin position="10"/>
        <end position="68"/>
    </location>
</feature>
<dbReference type="CDD" id="cd04586">
    <property type="entry name" value="CBS_pair_BON_assoc"/>
    <property type="match status" value="1"/>
</dbReference>
<feature type="domain" description="CBS" evidence="3">
    <location>
        <begin position="101"/>
        <end position="161"/>
    </location>
</feature>
<organism evidence="4 5">
    <name type="scientific">Candidatus Sungbacteria bacterium RIFCSPLOWO2_12_FULL_41_11</name>
    <dbReference type="NCBI Taxonomy" id="1802286"/>
    <lineage>
        <taxon>Bacteria</taxon>
        <taxon>Candidatus Sungiibacteriota</taxon>
    </lineage>
</organism>
<dbReference type="SUPFAM" id="SSF54631">
    <property type="entry name" value="CBS-domain pair"/>
    <property type="match status" value="1"/>
</dbReference>
<dbReference type="SMART" id="SM00116">
    <property type="entry name" value="CBS"/>
    <property type="match status" value="2"/>
</dbReference>
<dbReference type="InterPro" id="IPR051257">
    <property type="entry name" value="Diverse_CBS-Domain"/>
</dbReference>
<dbReference type="Gene3D" id="3.10.580.10">
    <property type="entry name" value="CBS-domain"/>
    <property type="match status" value="1"/>
</dbReference>
<evidence type="ECO:0000313" key="5">
    <source>
        <dbReference type="Proteomes" id="UP000177171"/>
    </source>
</evidence>